<evidence type="ECO:0000313" key="10">
    <source>
        <dbReference type="Proteomes" id="UP000185639"/>
    </source>
</evidence>
<comment type="similarity">
    <text evidence="5 6">Belongs to the DEAD box helicase family.</text>
</comment>
<evidence type="ECO:0000256" key="2">
    <source>
        <dbReference type="ARBA" id="ARBA00022801"/>
    </source>
</evidence>
<dbReference type="SMART" id="SM00490">
    <property type="entry name" value="HELICc"/>
    <property type="match status" value="1"/>
</dbReference>
<keyword evidence="10" id="KW-1185">Reference proteome</keyword>
<dbReference type="AlphaFoldDB" id="A0A1N7PR99"/>
<dbReference type="PANTHER" id="PTHR47959:SF1">
    <property type="entry name" value="ATP-DEPENDENT RNA HELICASE DBPA"/>
    <property type="match status" value="1"/>
</dbReference>
<dbReference type="GO" id="GO:0003676">
    <property type="term" value="F:nucleic acid binding"/>
    <property type="evidence" value="ECO:0007669"/>
    <property type="project" value="InterPro"/>
</dbReference>
<dbReference type="PROSITE" id="PS51192">
    <property type="entry name" value="HELICASE_ATP_BIND_1"/>
    <property type="match status" value="1"/>
</dbReference>
<dbReference type="InterPro" id="IPR005580">
    <property type="entry name" value="DbpA/CsdA_RNA-bd_dom"/>
</dbReference>
<dbReference type="GO" id="GO:0005829">
    <property type="term" value="C:cytosol"/>
    <property type="evidence" value="ECO:0007669"/>
    <property type="project" value="TreeGrafter"/>
</dbReference>
<dbReference type="STRING" id="484498.SAMN05421686_1114"/>
<dbReference type="InterPro" id="IPR027417">
    <property type="entry name" value="P-loop_NTPase"/>
</dbReference>
<gene>
    <name evidence="9" type="ORF">SAMN05421686_1114</name>
</gene>
<reference evidence="10" key="1">
    <citation type="submission" date="2017-01" db="EMBL/GenBank/DDBJ databases">
        <authorList>
            <person name="Varghese N."/>
            <person name="Submissions S."/>
        </authorList>
    </citation>
    <scope>NUCLEOTIDE SEQUENCE [LARGE SCALE GENOMIC DNA]</scope>
    <source>
        <strain evidence="10">DSM 24913</strain>
    </source>
</reference>
<accession>A0A1N7PR99</accession>
<dbReference type="OrthoDB" id="9808889at2"/>
<keyword evidence="1 6" id="KW-0547">Nucleotide-binding</keyword>
<dbReference type="NCBIfam" id="NF008744">
    <property type="entry name" value="PRK11776.1"/>
    <property type="match status" value="1"/>
</dbReference>
<organism evidence="9 10">
    <name type="scientific">Thalassolituus maritimus</name>
    <dbReference type="NCBI Taxonomy" id="484498"/>
    <lineage>
        <taxon>Bacteria</taxon>
        <taxon>Pseudomonadati</taxon>
        <taxon>Pseudomonadota</taxon>
        <taxon>Gammaproteobacteria</taxon>
        <taxon>Oceanospirillales</taxon>
        <taxon>Oceanospirillaceae</taxon>
        <taxon>Thalassolituus</taxon>
    </lineage>
</organism>
<evidence type="ECO:0000256" key="4">
    <source>
        <dbReference type="ARBA" id="ARBA00022840"/>
    </source>
</evidence>
<dbReference type="SUPFAM" id="SSF52540">
    <property type="entry name" value="P-loop containing nucleoside triphosphate hydrolases"/>
    <property type="match status" value="1"/>
</dbReference>
<dbReference type="CDD" id="cd00268">
    <property type="entry name" value="DEADc"/>
    <property type="match status" value="1"/>
</dbReference>
<dbReference type="Gene3D" id="3.40.50.300">
    <property type="entry name" value="P-loop containing nucleotide triphosphate hydrolases"/>
    <property type="match status" value="2"/>
</dbReference>
<dbReference type="SMART" id="SM00487">
    <property type="entry name" value="DEXDc"/>
    <property type="match status" value="1"/>
</dbReference>
<dbReference type="InterPro" id="IPR050079">
    <property type="entry name" value="DEAD_box_RNA_helicase"/>
</dbReference>
<feature type="domain" description="Helicase C-terminal" evidence="8">
    <location>
        <begin position="216"/>
        <end position="376"/>
    </location>
</feature>
<dbReference type="GO" id="GO:0005524">
    <property type="term" value="F:ATP binding"/>
    <property type="evidence" value="ECO:0007669"/>
    <property type="project" value="UniProtKB-KW"/>
</dbReference>
<protein>
    <submittedName>
        <fullName evidence="9">ATP-dependent RNA helicase DbpA</fullName>
    </submittedName>
</protein>
<dbReference type="InterPro" id="IPR011545">
    <property type="entry name" value="DEAD/DEAH_box_helicase_dom"/>
</dbReference>
<proteinExistence type="inferred from homology"/>
<dbReference type="Pfam" id="PF00271">
    <property type="entry name" value="Helicase_C"/>
    <property type="match status" value="1"/>
</dbReference>
<sequence length="458" mass="50388">MSTSFKDIKGIAPAMQDNLQKLGFNDATDIQAQSLPISIAGNDVLAQAKTGSGKTVAFGIPLLQNLNPKFFGIQGLVLCPTRELATQVADELRKLARFTPNIKIVVISGGVSIGPQIGSLERGAHIVVGTPGRIKDHLRKKTMSLEHVSTLVLDEADRMLEMGFADDIRDIASHTKQNRQTLLFSATYPDNIKALSKDLMHEPETIKVEAVHKTDHIRQQLIGCDKSSRTDALLAAMQHFAIEQAVIFCNTKQTVNEVSQALRHAGYLSLGLHGDLDQRDRDQTYIRFKQGSAHCLVATDVAARGLDVDELQAVINYDLPRDPEVYVHRIGRTGRAGSEGLALSLFTEREQYKREAIEDLLKHNIPAMHQSDLTDSHDTAKPPYVTICFAEGRKNKLRPGDIVGAITAKGKIPGTVIGNITVLDFVAFAAVEREYANEALRLLGKSRIKGRQIKVRRI</sequence>
<dbReference type="InterPro" id="IPR012677">
    <property type="entry name" value="Nucleotide-bd_a/b_plait_sf"/>
</dbReference>
<evidence type="ECO:0000259" key="7">
    <source>
        <dbReference type="PROSITE" id="PS51192"/>
    </source>
</evidence>
<dbReference type="Proteomes" id="UP000185639">
    <property type="component" value="Unassembled WGS sequence"/>
</dbReference>
<dbReference type="PROSITE" id="PS00039">
    <property type="entry name" value="DEAD_ATP_HELICASE"/>
    <property type="match status" value="1"/>
</dbReference>
<dbReference type="GO" id="GO:0003724">
    <property type="term" value="F:RNA helicase activity"/>
    <property type="evidence" value="ECO:0007669"/>
    <property type="project" value="UniProtKB-ARBA"/>
</dbReference>
<dbReference type="PROSITE" id="PS51194">
    <property type="entry name" value="HELICASE_CTER"/>
    <property type="match status" value="1"/>
</dbReference>
<evidence type="ECO:0000256" key="6">
    <source>
        <dbReference type="RuleBase" id="RU000492"/>
    </source>
</evidence>
<dbReference type="RefSeq" id="WP_076517483.1">
    <property type="nucleotide sequence ID" value="NZ_FTOH01000011.1"/>
</dbReference>
<evidence type="ECO:0000256" key="5">
    <source>
        <dbReference type="ARBA" id="ARBA00038437"/>
    </source>
</evidence>
<evidence type="ECO:0000259" key="8">
    <source>
        <dbReference type="PROSITE" id="PS51194"/>
    </source>
</evidence>
<dbReference type="InterPro" id="IPR001650">
    <property type="entry name" value="Helicase_C-like"/>
</dbReference>
<dbReference type="GO" id="GO:0016787">
    <property type="term" value="F:hydrolase activity"/>
    <property type="evidence" value="ECO:0007669"/>
    <property type="project" value="UniProtKB-KW"/>
</dbReference>
<evidence type="ECO:0000313" key="9">
    <source>
        <dbReference type="EMBL" id="SIT12967.1"/>
    </source>
</evidence>
<dbReference type="InterPro" id="IPR044742">
    <property type="entry name" value="DEAD/DEAH_RhlB"/>
</dbReference>
<keyword evidence="3 6" id="KW-0347">Helicase</keyword>
<evidence type="ECO:0000256" key="1">
    <source>
        <dbReference type="ARBA" id="ARBA00022741"/>
    </source>
</evidence>
<dbReference type="InterPro" id="IPR014001">
    <property type="entry name" value="Helicase_ATP-bd"/>
</dbReference>
<dbReference type="EMBL" id="FTOH01000011">
    <property type="protein sequence ID" value="SIT12967.1"/>
    <property type="molecule type" value="Genomic_DNA"/>
</dbReference>
<evidence type="ECO:0000256" key="3">
    <source>
        <dbReference type="ARBA" id="ARBA00022806"/>
    </source>
</evidence>
<dbReference type="CDD" id="cd18787">
    <property type="entry name" value="SF2_C_DEAD"/>
    <property type="match status" value="1"/>
</dbReference>
<keyword evidence="4 6" id="KW-0067">ATP-binding</keyword>
<dbReference type="Gene3D" id="3.30.70.330">
    <property type="match status" value="1"/>
</dbReference>
<keyword evidence="2 6" id="KW-0378">Hydrolase</keyword>
<dbReference type="PANTHER" id="PTHR47959">
    <property type="entry name" value="ATP-DEPENDENT RNA HELICASE RHLE-RELATED"/>
    <property type="match status" value="1"/>
</dbReference>
<dbReference type="Pfam" id="PF00270">
    <property type="entry name" value="DEAD"/>
    <property type="match status" value="1"/>
</dbReference>
<dbReference type="Pfam" id="PF03880">
    <property type="entry name" value="DbpA"/>
    <property type="match status" value="1"/>
</dbReference>
<dbReference type="InterPro" id="IPR000629">
    <property type="entry name" value="RNA-helicase_DEAD-box_CS"/>
</dbReference>
<name>A0A1N7PR99_9GAMM</name>
<feature type="domain" description="Helicase ATP-binding" evidence="7">
    <location>
        <begin position="35"/>
        <end position="206"/>
    </location>
</feature>